<keyword evidence="2" id="KW-1185">Reference proteome</keyword>
<reference evidence="1 2" key="1">
    <citation type="submission" date="2021-11" db="EMBL/GenBank/DDBJ databases">
        <title>Black yeast isolated from Biological Soil Crust.</title>
        <authorList>
            <person name="Kurbessoian T."/>
        </authorList>
    </citation>
    <scope>NUCLEOTIDE SEQUENCE [LARGE SCALE GENOMIC DNA]</scope>
    <source>
        <strain evidence="1 2">CCFEE 5522</strain>
    </source>
</reference>
<protein>
    <submittedName>
        <fullName evidence="1">Uncharacterized protein</fullName>
    </submittedName>
</protein>
<gene>
    <name evidence="1" type="ORF">LTR36_003116</name>
</gene>
<proteinExistence type="predicted"/>
<sequence>MAFSDPLYLWIYEQCPCPICTRLYATWRASTPGVDWKFESRSESRILGDVQTSLSGALKELHRLHKPELYAQEEEDAGADHDLRRCEHRGIPCPHDVAHCRIECTWFECVAFRKTAEVLGEIVWWEKDKCAEAVAEAKKAVWEAWQTVHRGHTDDMFRGHSVSDDAKSFGMRRSLLLGNAAELREADWAEDADLGLVCGFSVMDGMTTGSECSGEDCSRLKKAVFYLNSLSWWGADEGSRAISTAQKTLWAARKILHRRHRADLYDEDGRANWVLQPGITGPQGTLCDQVTRLEEYPIVSGESTAQSVDVREESGVRAYDPYADHVGKFIVCDHCMSHGLTCNEASVCNQCIFRQLGCVHRSCPHSAPSRATCSNPRCHYVHDDYQPQTDGEARWILLPGRMPDYLVRGRAPDLSEEDAEEEGVCMRNGVLDEVQAGLMRRIDELCDEGTRYHFISAHCDCNLERDNRAWLS</sequence>
<dbReference type="Proteomes" id="UP001324427">
    <property type="component" value="Unassembled WGS sequence"/>
</dbReference>
<evidence type="ECO:0000313" key="2">
    <source>
        <dbReference type="Proteomes" id="UP001324427"/>
    </source>
</evidence>
<organism evidence="1 2">
    <name type="scientific">Oleoguttula mirabilis</name>
    <dbReference type="NCBI Taxonomy" id="1507867"/>
    <lineage>
        <taxon>Eukaryota</taxon>
        <taxon>Fungi</taxon>
        <taxon>Dikarya</taxon>
        <taxon>Ascomycota</taxon>
        <taxon>Pezizomycotina</taxon>
        <taxon>Dothideomycetes</taxon>
        <taxon>Dothideomycetidae</taxon>
        <taxon>Mycosphaerellales</taxon>
        <taxon>Teratosphaeriaceae</taxon>
        <taxon>Oleoguttula</taxon>
    </lineage>
</organism>
<dbReference type="AlphaFoldDB" id="A0AAV9JX14"/>
<dbReference type="EMBL" id="JAVFHQ010000002">
    <property type="protein sequence ID" value="KAK4550149.1"/>
    <property type="molecule type" value="Genomic_DNA"/>
</dbReference>
<accession>A0AAV9JX14</accession>
<evidence type="ECO:0000313" key="1">
    <source>
        <dbReference type="EMBL" id="KAK4550149.1"/>
    </source>
</evidence>
<name>A0AAV9JX14_9PEZI</name>
<comment type="caution">
    <text evidence="1">The sequence shown here is derived from an EMBL/GenBank/DDBJ whole genome shotgun (WGS) entry which is preliminary data.</text>
</comment>